<dbReference type="EMBL" id="CP051167">
    <property type="protein sequence ID" value="QIZ70620.1"/>
    <property type="molecule type" value="Genomic_DNA"/>
</dbReference>
<dbReference type="Pfam" id="PF05787">
    <property type="entry name" value="PhoX"/>
    <property type="match status" value="1"/>
</dbReference>
<evidence type="ECO:0000256" key="1">
    <source>
        <dbReference type="SAM" id="SignalP"/>
    </source>
</evidence>
<dbReference type="AlphaFoldDB" id="A0A6H1TXG6"/>
<organism evidence="2 3">
    <name type="scientific">Oxynema aestuarii AP17</name>
    <dbReference type="NCBI Taxonomy" id="2064643"/>
    <lineage>
        <taxon>Bacteria</taxon>
        <taxon>Bacillati</taxon>
        <taxon>Cyanobacteriota</taxon>
        <taxon>Cyanophyceae</taxon>
        <taxon>Oscillatoriophycideae</taxon>
        <taxon>Oscillatoriales</taxon>
        <taxon>Oscillatoriaceae</taxon>
        <taxon>Oxynema</taxon>
        <taxon>Oxynema aestuarii</taxon>
    </lineage>
</organism>
<dbReference type="PROSITE" id="PS51257">
    <property type="entry name" value="PROKAR_LIPOPROTEIN"/>
    <property type="match status" value="1"/>
</dbReference>
<dbReference type="InterPro" id="IPR008557">
    <property type="entry name" value="PhoX"/>
</dbReference>
<gene>
    <name evidence="2" type="ORF">HCG48_08535</name>
</gene>
<feature type="chain" id="PRO_5026074549" evidence="1">
    <location>
        <begin position="21"/>
        <end position="715"/>
    </location>
</feature>
<dbReference type="KEGG" id="oxy:HCG48_08535"/>
<dbReference type="InterPro" id="IPR006311">
    <property type="entry name" value="TAT_signal"/>
</dbReference>
<accession>A0A6H1TXG6</accession>
<dbReference type="RefSeq" id="WP_168568775.1">
    <property type="nucleotide sequence ID" value="NZ_CP051167.1"/>
</dbReference>
<reference evidence="2 3" key="1">
    <citation type="submission" date="2020-04" db="EMBL/GenBank/DDBJ databases">
        <authorList>
            <person name="Basu S."/>
            <person name="Maruthanayagam V."/>
            <person name="Chakraborty S."/>
            <person name="Pramanik A."/>
            <person name="Mukherjee J."/>
            <person name="Brink B."/>
        </authorList>
    </citation>
    <scope>NUCLEOTIDE SEQUENCE [LARGE SCALE GENOMIC DNA]</scope>
    <source>
        <strain evidence="2 3">AP17</strain>
    </source>
</reference>
<proteinExistence type="predicted"/>
<protein>
    <submittedName>
        <fullName evidence="2">DUF839 domain-containing protein</fullName>
    </submittedName>
</protein>
<sequence>MTLKRRHFLMFIGAGLGAAACTSIAQKQQSTPRSPSTATFNTAFKPLQGPFPLDGDPRSSAAQIEAYSRYRLADDLILPEGYGYYTIAAWGDPLGDSRFGYNNDYLSFIAVGDNEGWLTVNFEYISGGTWRQTYPIAIGRSLPFEEVATALKSREGKIDAGKLPDKDPLKAKIREICEAALEDQGIGVVRLRKSNNGEWKLADSPANRRISGISGLKGRYLNATGPGVAIFKKAKKRGFEDGLGDRIVGTFGNCAGGTSPWGTVFSAEENFQAQVPESVYPDGSSFDPSNLPFHIGGLYGQGNVFRLAGNKYGYMVEVDPSNPEDYGTKHTWLGRYRHEAVGFKVVAGQPLALYSGCDRRGGHLYKFVSKGTVRDPKDKANSQLLAEGMLYTAIFEPGGSGRWIPLKAETAIDPVLPSHLGGAKVRLPKRPDGGTFEVASDREAIAFKQQFKTLGDLYEGNAIEKQGAILIDAHYAANAVGGTACARPEDLETDSEGRLYIAYTSGSADGQGGPDLRIFRGPDGEPWEYGWIMRLRETDDDPAATSFEWEMLAMGGEPDAGGAGFSNPDNVLIDGDRNVWMVTDISTDQQNKPDGADRRGCFGNNSVWLIPTRGEDAGNAYLFATGPMECEICGPFLTQNRETLFLAVQHPGEMNGIREGDRTETRKFTLKTTDGTSFVQTREVPIGSNWPDPGTQKPPKPAIVAVRRLDGGAIV</sequence>
<dbReference type="PROSITE" id="PS51318">
    <property type="entry name" value="TAT"/>
    <property type="match status" value="1"/>
</dbReference>
<dbReference type="PANTHER" id="PTHR35399:SF2">
    <property type="entry name" value="DUF839 DOMAIN-CONTAINING PROTEIN"/>
    <property type="match status" value="1"/>
</dbReference>
<name>A0A6H1TXG6_9CYAN</name>
<feature type="signal peptide" evidence="1">
    <location>
        <begin position="1"/>
        <end position="20"/>
    </location>
</feature>
<evidence type="ECO:0000313" key="2">
    <source>
        <dbReference type="EMBL" id="QIZ70620.1"/>
    </source>
</evidence>
<keyword evidence="3" id="KW-1185">Reference proteome</keyword>
<dbReference type="PANTHER" id="PTHR35399">
    <property type="entry name" value="SLR8030 PROTEIN"/>
    <property type="match status" value="1"/>
</dbReference>
<dbReference type="Proteomes" id="UP000500857">
    <property type="component" value="Chromosome"/>
</dbReference>
<keyword evidence="1" id="KW-0732">Signal</keyword>
<evidence type="ECO:0000313" key="3">
    <source>
        <dbReference type="Proteomes" id="UP000500857"/>
    </source>
</evidence>